<organism evidence="3 4">
    <name type="scientific">Geodermatophilus nigrescens</name>
    <dbReference type="NCBI Taxonomy" id="1070870"/>
    <lineage>
        <taxon>Bacteria</taxon>
        <taxon>Bacillati</taxon>
        <taxon>Actinomycetota</taxon>
        <taxon>Actinomycetes</taxon>
        <taxon>Geodermatophilales</taxon>
        <taxon>Geodermatophilaceae</taxon>
        <taxon>Geodermatophilus</taxon>
    </lineage>
</organism>
<dbReference type="STRING" id="1070870.SAMN05444351_3493"/>
<evidence type="ECO:0008006" key="5">
    <source>
        <dbReference type="Google" id="ProtNLM"/>
    </source>
</evidence>
<feature type="transmembrane region" description="Helical" evidence="2">
    <location>
        <begin position="363"/>
        <end position="381"/>
    </location>
</feature>
<reference evidence="3 4" key="1">
    <citation type="submission" date="2016-11" db="EMBL/GenBank/DDBJ databases">
        <authorList>
            <person name="Jaros S."/>
            <person name="Januszkiewicz K."/>
            <person name="Wedrychowicz H."/>
        </authorList>
    </citation>
    <scope>NUCLEOTIDE SEQUENCE [LARGE SCALE GENOMIC DNA]</scope>
    <source>
        <strain evidence="3 4">DSM 45408</strain>
    </source>
</reference>
<feature type="transmembrane region" description="Helical" evidence="2">
    <location>
        <begin position="109"/>
        <end position="131"/>
    </location>
</feature>
<dbReference type="AlphaFoldDB" id="A0A1M5NCQ0"/>
<feature type="region of interest" description="Disordered" evidence="1">
    <location>
        <begin position="1"/>
        <end position="24"/>
    </location>
</feature>
<keyword evidence="4" id="KW-1185">Reference proteome</keyword>
<evidence type="ECO:0000256" key="2">
    <source>
        <dbReference type="SAM" id="Phobius"/>
    </source>
</evidence>
<dbReference type="RefSeq" id="WP_073421544.1">
    <property type="nucleotide sequence ID" value="NZ_FQVX01000003.1"/>
</dbReference>
<feature type="transmembrane region" description="Helical" evidence="2">
    <location>
        <begin position="219"/>
        <end position="240"/>
    </location>
</feature>
<feature type="transmembrane region" description="Helical" evidence="2">
    <location>
        <begin position="305"/>
        <end position="324"/>
    </location>
</feature>
<proteinExistence type="predicted"/>
<evidence type="ECO:0000313" key="3">
    <source>
        <dbReference type="EMBL" id="SHG86959.1"/>
    </source>
</evidence>
<name>A0A1M5NCQ0_9ACTN</name>
<protein>
    <recommendedName>
        <fullName evidence="5">4-amino-4-deoxy-L-arabinose transferase</fullName>
    </recommendedName>
</protein>
<gene>
    <name evidence="3" type="ORF">SAMN05444351_3493</name>
</gene>
<keyword evidence="2" id="KW-0472">Membrane</keyword>
<feature type="transmembrane region" description="Helical" evidence="2">
    <location>
        <begin position="30"/>
        <end position="53"/>
    </location>
</feature>
<accession>A0A1M5NCQ0</accession>
<sequence length="516" mass="54208">MASSAPPTEHERTGDASAAPPAGRRDRRPVLGWAAVGAVAGGLFFLVVSRALIDDTYITLSYVRNVAADLHWGLIPTETANSATSPFNVLSLAAVTWLVSLVTGDVRPVLGLGIATVAWCALLTGATAATARRLGRSGAWSVALLAVVLANPFVNSAIGLEVLPIAALLAGLTWAAVAGRPVAFGLLAGVLVLTRLDLGVIVAAVFLLTPAVRGWRAPVLATAVVLPWFAFSWTVLGSAIPDTFVIKTLQRSFGDFTFANGPFTLWLDRGVLQLSLAFVPALAGLAVAVALAVPRVRRRHPGVAGPLAGLVVGGLAWYAAYSLLQVPPYQWYYVPTTVALATAGVLGAALFLPAPRVRAVRHAVPLGLAALAVALLAVTSGDRPVPWDRPVYFGAWALPEEYREIGAEVAAIVGGETVEAPGEIGTLAYACGCEMVDYFSDRGIAVGLVEERTEQAGPLMRALLDANFARLDRGDRPLTPEWRLRWTQGAVPEGAYTWPTDSPATGPATIYLERVP</sequence>
<dbReference type="OrthoDB" id="141050at2"/>
<dbReference type="Proteomes" id="UP000184471">
    <property type="component" value="Unassembled WGS sequence"/>
</dbReference>
<feature type="transmembrane region" description="Helical" evidence="2">
    <location>
        <begin position="182"/>
        <end position="207"/>
    </location>
</feature>
<feature type="transmembrane region" description="Helical" evidence="2">
    <location>
        <begin position="143"/>
        <end position="176"/>
    </location>
</feature>
<keyword evidence="2" id="KW-0812">Transmembrane</keyword>
<feature type="transmembrane region" description="Helical" evidence="2">
    <location>
        <begin position="271"/>
        <end position="293"/>
    </location>
</feature>
<feature type="transmembrane region" description="Helical" evidence="2">
    <location>
        <begin position="330"/>
        <end position="351"/>
    </location>
</feature>
<evidence type="ECO:0000313" key="4">
    <source>
        <dbReference type="Proteomes" id="UP000184471"/>
    </source>
</evidence>
<keyword evidence="2" id="KW-1133">Transmembrane helix</keyword>
<dbReference type="EMBL" id="FQVX01000003">
    <property type="protein sequence ID" value="SHG86959.1"/>
    <property type="molecule type" value="Genomic_DNA"/>
</dbReference>
<evidence type="ECO:0000256" key="1">
    <source>
        <dbReference type="SAM" id="MobiDB-lite"/>
    </source>
</evidence>